<dbReference type="AlphaFoldDB" id="A0A921RWV3"/>
<reference evidence="1" key="2">
    <citation type="submission" date="2020-10" db="EMBL/GenBank/DDBJ databases">
        <authorList>
            <person name="Cooper E.A."/>
            <person name="Brenton Z.W."/>
            <person name="Flinn B.S."/>
            <person name="Jenkins J."/>
            <person name="Shu S."/>
            <person name="Flowers D."/>
            <person name="Luo F."/>
            <person name="Wang Y."/>
            <person name="Xia P."/>
            <person name="Barry K."/>
            <person name="Daum C."/>
            <person name="Lipzen A."/>
            <person name="Yoshinaga Y."/>
            <person name="Schmutz J."/>
            <person name="Saski C."/>
            <person name="Vermerris W."/>
            <person name="Kresovich S."/>
        </authorList>
    </citation>
    <scope>NUCLEOTIDE SEQUENCE</scope>
</reference>
<organism evidence="1 2">
    <name type="scientific">Sorghum bicolor</name>
    <name type="common">Sorghum</name>
    <name type="synonym">Sorghum vulgare</name>
    <dbReference type="NCBI Taxonomy" id="4558"/>
    <lineage>
        <taxon>Eukaryota</taxon>
        <taxon>Viridiplantae</taxon>
        <taxon>Streptophyta</taxon>
        <taxon>Embryophyta</taxon>
        <taxon>Tracheophyta</taxon>
        <taxon>Spermatophyta</taxon>
        <taxon>Magnoliopsida</taxon>
        <taxon>Liliopsida</taxon>
        <taxon>Poales</taxon>
        <taxon>Poaceae</taxon>
        <taxon>PACMAD clade</taxon>
        <taxon>Panicoideae</taxon>
        <taxon>Andropogonodae</taxon>
        <taxon>Andropogoneae</taxon>
        <taxon>Sorghinae</taxon>
        <taxon>Sorghum</taxon>
    </lineage>
</organism>
<dbReference type="EMBL" id="CM027680">
    <property type="protein sequence ID" value="KAG0546930.1"/>
    <property type="molecule type" value="Genomic_DNA"/>
</dbReference>
<reference evidence="1" key="1">
    <citation type="journal article" date="2019" name="BMC Genomics">
        <title>A new reference genome for Sorghum bicolor reveals high levels of sequence similarity between sweet and grain genotypes: implications for the genetics of sugar metabolism.</title>
        <authorList>
            <person name="Cooper E.A."/>
            <person name="Brenton Z.W."/>
            <person name="Flinn B.S."/>
            <person name="Jenkins J."/>
            <person name="Shu S."/>
            <person name="Flowers D."/>
            <person name="Luo F."/>
            <person name="Wang Y."/>
            <person name="Xia P."/>
            <person name="Barry K."/>
            <person name="Daum C."/>
            <person name="Lipzen A."/>
            <person name="Yoshinaga Y."/>
            <person name="Schmutz J."/>
            <person name="Saski C."/>
            <person name="Vermerris W."/>
            <person name="Kresovich S."/>
        </authorList>
    </citation>
    <scope>NUCLEOTIDE SEQUENCE</scope>
</reference>
<protein>
    <submittedName>
        <fullName evidence="1">Uncharacterized protein</fullName>
    </submittedName>
</protein>
<name>A0A921RWV3_SORBI</name>
<sequence>MCVRVRWMDVASSSSKSGRVMHERSKGGRFLCMRKVGNPREAAGRGGDACCATVWKLRLSCCACSLLLFFFPSSFPA</sequence>
<evidence type="ECO:0000313" key="2">
    <source>
        <dbReference type="Proteomes" id="UP000807115"/>
    </source>
</evidence>
<gene>
    <name evidence="1" type="ORF">BDA96_01G035700</name>
</gene>
<dbReference type="Proteomes" id="UP000807115">
    <property type="component" value="Chromosome 1"/>
</dbReference>
<comment type="caution">
    <text evidence="1">The sequence shown here is derived from an EMBL/GenBank/DDBJ whole genome shotgun (WGS) entry which is preliminary data.</text>
</comment>
<evidence type="ECO:0000313" key="1">
    <source>
        <dbReference type="EMBL" id="KAG0546930.1"/>
    </source>
</evidence>
<proteinExistence type="predicted"/>
<accession>A0A921RWV3</accession>